<accession>A0A1I1N5B6</accession>
<dbReference type="STRING" id="441112.SAMN04488094_111126"/>
<dbReference type="PROSITE" id="PS00092">
    <property type="entry name" value="N6_MTASE"/>
    <property type="match status" value="1"/>
</dbReference>
<dbReference type="EMBL" id="FOLG01000011">
    <property type="protein sequence ID" value="SFC92526.1"/>
    <property type="molecule type" value="Genomic_DNA"/>
</dbReference>
<dbReference type="SUPFAM" id="SSF53335">
    <property type="entry name" value="S-adenosyl-L-methionine-dependent methyltransferases"/>
    <property type="match status" value="1"/>
</dbReference>
<keyword evidence="3" id="KW-1185">Reference proteome</keyword>
<sequence length="265" mass="28385">MNDGLTRDAYLGGRLTLWQPARGYRAGIDPVLLAAACPAGPGESVLELGCGVGTAALCLAVRVEGLRIVGLERQPDIAEIARRNAIDCDLPLEVITCDLQAAPPHVRQRSFDHVIANPPYFRRDESHASGHAQREAAMGEETPLSAWLSVASRRLAPRGWLTLIHRAERLSDILGGLAGLGSVEVQPLAPREGREARLVIVRARKGGRAPLRLHAPLVLHKGSHHVTDGDDYTPAVSAVLRQAIALPGFGAAPYKADTKPFKGLM</sequence>
<dbReference type="InterPro" id="IPR029063">
    <property type="entry name" value="SAM-dependent_MTases_sf"/>
</dbReference>
<dbReference type="InterPro" id="IPR002052">
    <property type="entry name" value="DNA_methylase_N6_adenine_CS"/>
</dbReference>
<dbReference type="Pfam" id="PF13649">
    <property type="entry name" value="Methyltransf_25"/>
    <property type="match status" value="1"/>
</dbReference>
<gene>
    <name evidence="2" type="ORF">SAMN04488094_111126</name>
</gene>
<dbReference type="Gene3D" id="3.40.50.150">
    <property type="entry name" value="Vaccinia Virus protein VP39"/>
    <property type="match status" value="1"/>
</dbReference>
<evidence type="ECO:0000259" key="1">
    <source>
        <dbReference type="Pfam" id="PF13649"/>
    </source>
</evidence>
<dbReference type="InterPro" id="IPR050210">
    <property type="entry name" value="tRNA_Adenine-N(6)_MTase"/>
</dbReference>
<evidence type="ECO:0000313" key="2">
    <source>
        <dbReference type="EMBL" id="SFC92526.1"/>
    </source>
</evidence>
<dbReference type="CDD" id="cd02440">
    <property type="entry name" value="AdoMet_MTases"/>
    <property type="match status" value="1"/>
</dbReference>
<proteinExistence type="predicted"/>
<dbReference type="GO" id="GO:0008168">
    <property type="term" value="F:methyltransferase activity"/>
    <property type="evidence" value="ECO:0007669"/>
    <property type="project" value="UniProtKB-KW"/>
</dbReference>
<keyword evidence="2" id="KW-0808">Transferase</keyword>
<dbReference type="AlphaFoldDB" id="A0A1I1N5B6"/>
<name>A0A1I1N5B6_9RHOB</name>
<dbReference type="GO" id="GO:0032259">
    <property type="term" value="P:methylation"/>
    <property type="evidence" value="ECO:0007669"/>
    <property type="project" value="UniProtKB-KW"/>
</dbReference>
<dbReference type="RefSeq" id="WP_093361860.1">
    <property type="nucleotide sequence ID" value="NZ_FOLG01000011.1"/>
</dbReference>
<dbReference type="OrthoDB" id="5489421at2"/>
<dbReference type="PANTHER" id="PTHR47739">
    <property type="entry name" value="TRNA1(VAL) (ADENINE(37)-N6)-METHYLTRANSFERASE"/>
    <property type="match status" value="1"/>
</dbReference>
<organism evidence="2 3">
    <name type="scientific">Tropicimonas isoalkanivorans</name>
    <dbReference type="NCBI Taxonomy" id="441112"/>
    <lineage>
        <taxon>Bacteria</taxon>
        <taxon>Pseudomonadati</taxon>
        <taxon>Pseudomonadota</taxon>
        <taxon>Alphaproteobacteria</taxon>
        <taxon>Rhodobacterales</taxon>
        <taxon>Roseobacteraceae</taxon>
        <taxon>Tropicimonas</taxon>
    </lineage>
</organism>
<dbReference type="InterPro" id="IPR041698">
    <property type="entry name" value="Methyltransf_25"/>
</dbReference>
<dbReference type="PANTHER" id="PTHR47739:SF1">
    <property type="entry name" value="TRNA1(VAL) (ADENINE(37)-N6)-METHYLTRANSFERASE"/>
    <property type="match status" value="1"/>
</dbReference>
<keyword evidence="2" id="KW-0489">Methyltransferase</keyword>
<dbReference type="Proteomes" id="UP000198728">
    <property type="component" value="Unassembled WGS sequence"/>
</dbReference>
<protein>
    <submittedName>
        <fullName evidence="2">tRNA1(Val) A37 N6-methylase TrmN6</fullName>
    </submittedName>
</protein>
<evidence type="ECO:0000313" key="3">
    <source>
        <dbReference type="Proteomes" id="UP000198728"/>
    </source>
</evidence>
<dbReference type="GO" id="GO:0003676">
    <property type="term" value="F:nucleic acid binding"/>
    <property type="evidence" value="ECO:0007669"/>
    <property type="project" value="InterPro"/>
</dbReference>
<feature type="domain" description="Methyltransferase" evidence="1">
    <location>
        <begin position="45"/>
        <end position="117"/>
    </location>
</feature>
<reference evidence="2 3" key="1">
    <citation type="submission" date="2016-10" db="EMBL/GenBank/DDBJ databases">
        <authorList>
            <person name="de Groot N.N."/>
        </authorList>
    </citation>
    <scope>NUCLEOTIDE SEQUENCE [LARGE SCALE GENOMIC DNA]</scope>
    <source>
        <strain evidence="2 3">DSM 19548</strain>
    </source>
</reference>